<name>A0ABS7WTB4_9BACT</name>
<comment type="caution">
    <text evidence="2">The sequence shown here is derived from an EMBL/GenBank/DDBJ whole genome shotgun (WGS) entry which is preliminary data.</text>
</comment>
<dbReference type="Proteomes" id="UP000786183">
    <property type="component" value="Unassembled WGS sequence"/>
</dbReference>
<evidence type="ECO:0008006" key="4">
    <source>
        <dbReference type="Google" id="ProtNLM"/>
    </source>
</evidence>
<reference evidence="2 3" key="1">
    <citation type="submission" date="2020-07" db="EMBL/GenBank/DDBJ databases">
        <title>Transfer of Campylobacter canadensis to the novel genus Avispirillum gen. nov., that also includes two novel species recovered from migratory waterfowl: Avispirillum anseris sp. nov. and Avispirillum brantae sp. nov.</title>
        <authorList>
            <person name="Miller W.G."/>
            <person name="Chapman M.H."/>
            <person name="Yee E."/>
            <person name="Inglis G.D."/>
        </authorList>
    </citation>
    <scope>NUCLEOTIDE SEQUENCE [LARGE SCALE GENOMIC DNA]</scope>
    <source>
        <strain evidence="2 3">L283</strain>
    </source>
</reference>
<gene>
    <name evidence="2" type="ORF">AVCANL283_03615</name>
</gene>
<keyword evidence="3" id="KW-1185">Reference proteome</keyword>
<organism evidence="2 3">
    <name type="scientific">Campylobacter canadensis</name>
    <dbReference type="NCBI Taxonomy" id="449520"/>
    <lineage>
        <taxon>Bacteria</taxon>
        <taxon>Pseudomonadati</taxon>
        <taxon>Campylobacterota</taxon>
        <taxon>Epsilonproteobacteria</taxon>
        <taxon>Campylobacterales</taxon>
        <taxon>Campylobacteraceae</taxon>
        <taxon>Campylobacter</taxon>
    </lineage>
</organism>
<dbReference type="EMBL" id="JACGBB010000005">
    <property type="protein sequence ID" value="MBZ7987200.1"/>
    <property type="molecule type" value="Genomic_DNA"/>
</dbReference>
<evidence type="ECO:0000256" key="1">
    <source>
        <dbReference type="SAM" id="Coils"/>
    </source>
</evidence>
<accession>A0ABS7WTB4</accession>
<dbReference type="RefSeq" id="WP_172229877.1">
    <property type="nucleotide sequence ID" value="NZ_CP035946.1"/>
</dbReference>
<evidence type="ECO:0000313" key="3">
    <source>
        <dbReference type="Proteomes" id="UP000786183"/>
    </source>
</evidence>
<proteinExistence type="predicted"/>
<sequence>MKQIDISLGARKYSAKIPNDDRSYKIKARLDELISKDVSTIKIDDFIKDYLALFYSYEQIKEENKLLTDKIQKLEEDINKIIEQLR</sequence>
<keyword evidence="1" id="KW-0175">Coiled coil</keyword>
<feature type="coiled-coil region" evidence="1">
    <location>
        <begin position="57"/>
        <end position="84"/>
    </location>
</feature>
<evidence type="ECO:0000313" key="2">
    <source>
        <dbReference type="EMBL" id="MBZ7987200.1"/>
    </source>
</evidence>
<protein>
    <recommendedName>
        <fullName evidence="4">Cell division protein ZapA</fullName>
    </recommendedName>
</protein>